<evidence type="ECO:0000313" key="2">
    <source>
        <dbReference type="EMBL" id="KFE72488.1"/>
    </source>
</evidence>
<keyword evidence="3" id="KW-1185">Reference proteome</keyword>
<proteinExistence type="predicted"/>
<name>A0A085WXS5_9BACT</name>
<dbReference type="EMBL" id="JMCB01000001">
    <property type="protein sequence ID" value="KFE72488.1"/>
    <property type="molecule type" value="Genomic_DNA"/>
</dbReference>
<keyword evidence="1" id="KW-0472">Membrane</keyword>
<keyword evidence="1" id="KW-1133">Transmembrane helix</keyword>
<keyword evidence="1" id="KW-0812">Transmembrane</keyword>
<feature type="transmembrane region" description="Helical" evidence="1">
    <location>
        <begin position="65"/>
        <end position="85"/>
    </location>
</feature>
<sequence>MVTAEALQPSPAPSHANAPRQLLRRIGAVLAGLFAIFAVTTATDVVMHLSGVFPSMDAPPMSNALFLFAFSYRFVYDVAGCYLTARLAPARPMWHALVLGTIGLCVSLVGAVAMWGAGPAWYTLGLAASALPCAWLGGRLGQRE</sequence>
<organism evidence="2 3">
    <name type="scientific">Hyalangium minutum</name>
    <dbReference type="NCBI Taxonomy" id="394096"/>
    <lineage>
        <taxon>Bacteria</taxon>
        <taxon>Pseudomonadati</taxon>
        <taxon>Myxococcota</taxon>
        <taxon>Myxococcia</taxon>
        <taxon>Myxococcales</taxon>
        <taxon>Cystobacterineae</taxon>
        <taxon>Archangiaceae</taxon>
        <taxon>Hyalangium</taxon>
    </lineage>
</organism>
<comment type="caution">
    <text evidence="2">The sequence shown here is derived from an EMBL/GenBank/DDBJ whole genome shotgun (WGS) entry which is preliminary data.</text>
</comment>
<protein>
    <submittedName>
        <fullName evidence="2">Uncharacterized protein</fullName>
    </submittedName>
</protein>
<evidence type="ECO:0000313" key="3">
    <source>
        <dbReference type="Proteomes" id="UP000028725"/>
    </source>
</evidence>
<dbReference type="STRING" id="394096.DB31_0751"/>
<feature type="transmembrane region" description="Helical" evidence="1">
    <location>
        <begin position="97"/>
        <end position="115"/>
    </location>
</feature>
<dbReference type="RefSeq" id="WP_044181863.1">
    <property type="nucleotide sequence ID" value="NZ_JMCB01000001.1"/>
</dbReference>
<feature type="transmembrane region" description="Helical" evidence="1">
    <location>
        <begin position="121"/>
        <end position="138"/>
    </location>
</feature>
<evidence type="ECO:0000256" key="1">
    <source>
        <dbReference type="SAM" id="Phobius"/>
    </source>
</evidence>
<reference evidence="2 3" key="1">
    <citation type="submission" date="2014-04" db="EMBL/GenBank/DDBJ databases">
        <title>Genome assembly of Hyalangium minutum DSM 14724.</title>
        <authorList>
            <person name="Sharma G."/>
            <person name="Subramanian S."/>
        </authorList>
    </citation>
    <scope>NUCLEOTIDE SEQUENCE [LARGE SCALE GENOMIC DNA]</scope>
    <source>
        <strain evidence="2 3">DSM 14724</strain>
    </source>
</reference>
<accession>A0A085WXS5</accession>
<gene>
    <name evidence="2" type="ORF">DB31_0751</name>
</gene>
<dbReference type="AlphaFoldDB" id="A0A085WXS5"/>
<feature type="transmembrane region" description="Helical" evidence="1">
    <location>
        <begin position="28"/>
        <end position="53"/>
    </location>
</feature>
<dbReference type="Proteomes" id="UP000028725">
    <property type="component" value="Unassembled WGS sequence"/>
</dbReference>